<accession>A0ABQ0IW41</accession>
<keyword evidence="10" id="KW-1185">Reference proteome</keyword>
<dbReference type="InterPro" id="IPR027266">
    <property type="entry name" value="TrmE/GcvT-like"/>
</dbReference>
<dbReference type="PIRSF" id="PIRSF006487">
    <property type="entry name" value="GcvT"/>
    <property type="match status" value="1"/>
</dbReference>
<evidence type="ECO:0000256" key="1">
    <source>
        <dbReference type="ARBA" id="ARBA00008609"/>
    </source>
</evidence>
<dbReference type="SUPFAM" id="SSF101790">
    <property type="entry name" value="Aminomethyltransferase beta-barrel domain"/>
    <property type="match status" value="1"/>
</dbReference>
<dbReference type="NCBIfam" id="NF010093">
    <property type="entry name" value="PRK13579.1"/>
    <property type="match status" value="1"/>
</dbReference>
<dbReference type="Gene3D" id="2.40.30.110">
    <property type="entry name" value="Aminomethyltransferase beta-barrel domains"/>
    <property type="match status" value="1"/>
</dbReference>
<evidence type="ECO:0000259" key="7">
    <source>
        <dbReference type="Pfam" id="PF01571"/>
    </source>
</evidence>
<dbReference type="Proteomes" id="UP000018209">
    <property type="component" value="Unassembled WGS sequence"/>
</dbReference>
<evidence type="ECO:0000259" key="8">
    <source>
        <dbReference type="Pfam" id="PF08669"/>
    </source>
</evidence>
<evidence type="ECO:0000256" key="3">
    <source>
        <dbReference type="ARBA" id="ARBA00022576"/>
    </source>
</evidence>
<keyword evidence="4" id="KW-0808">Transferase</keyword>
<dbReference type="Pfam" id="PF08669">
    <property type="entry name" value="GCV_T_C"/>
    <property type="match status" value="1"/>
</dbReference>
<gene>
    <name evidence="9" type="ORF">NBRC3257_1413</name>
</gene>
<dbReference type="EC" id="2.1.2.10" evidence="2"/>
<dbReference type="NCBIfam" id="TIGR00528">
    <property type="entry name" value="gcvT"/>
    <property type="match status" value="1"/>
</dbReference>
<sequence length="377" mass="40056">MTDSLQRTPLHALNLEFGAKMVPFAGYEMPLQYPAGLMAEHLHTRSKAGLFDVSHMGQIRIAARSGDVRDAALALESLIPADYAGLAKGRQRYGFLTNDAAGILDDLMVANMGDDLFVVVNASCKEQDAALIEAALSDRCVVTRQFDRALMALQGPQAQDAIAPLCPAAADMRFMDVIETELAGVPVTLSRSGYTGEDGYEIGCAAADAETVARALLAQPQVLPIGLGARDSLRLEAGLCLYGNDIDTTTTPIEASLAWAIQKARREGGSREGGYPGAEIVLRQAREGVSRKRVGLMAEGRAPVRAGAKLFADAEGQKEIGLVTSGAFGPTVQAPVAMGYVATDYADKDTALFAELRGKFVPVHVRAMPFVAPGFKR</sequence>
<evidence type="ECO:0000256" key="4">
    <source>
        <dbReference type="ARBA" id="ARBA00022679"/>
    </source>
</evidence>
<dbReference type="InterPro" id="IPR006222">
    <property type="entry name" value="GCVT_N"/>
</dbReference>
<reference evidence="9 10" key="1">
    <citation type="submission" date="2013-08" db="EMBL/GenBank/DDBJ databases">
        <title>Gluconobacter thailandicus NBRC 3257 whole genome sequence.</title>
        <authorList>
            <person name="Matsutani M."/>
            <person name="Yakushi T."/>
            <person name="Matsushita K."/>
        </authorList>
    </citation>
    <scope>NUCLEOTIDE SEQUENCE [LARGE SCALE GENOMIC DNA]</scope>
    <source>
        <strain evidence="9 10">NBRC 3257</strain>
    </source>
</reference>
<dbReference type="SUPFAM" id="SSF103025">
    <property type="entry name" value="Folate-binding domain"/>
    <property type="match status" value="1"/>
</dbReference>
<dbReference type="RefSeq" id="WP_007283013.1">
    <property type="nucleotide sequence ID" value="NZ_BASM01000016.1"/>
</dbReference>
<dbReference type="InterPro" id="IPR028896">
    <property type="entry name" value="GcvT/YgfZ/DmdA"/>
</dbReference>
<dbReference type="InterPro" id="IPR029043">
    <property type="entry name" value="GcvT/YgfZ_C"/>
</dbReference>
<feature type="domain" description="GCVT N-terminal" evidence="7">
    <location>
        <begin position="11"/>
        <end position="263"/>
    </location>
</feature>
<dbReference type="Gene3D" id="4.10.1250.10">
    <property type="entry name" value="Aminomethyltransferase fragment"/>
    <property type="match status" value="1"/>
</dbReference>
<dbReference type="PANTHER" id="PTHR43757:SF2">
    <property type="entry name" value="AMINOMETHYLTRANSFERASE, MITOCHONDRIAL"/>
    <property type="match status" value="1"/>
</dbReference>
<feature type="domain" description="Aminomethyltransferase C-terminal" evidence="8">
    <location>
        <begin position="291"/>
        <end position="371"/>
    </location>
</feature>
<evidence type="ECO:0000313" key="10">
    <source>
        <dbReference type="Proteomes" id="UP000018209"/>
    </source>
</evidence>
<organism evidence="9 10">
    <name type="scientific">Gluconobacter thailandicus NBRC 3257</name>
    <dbReference type="NCBI Taxonomy" id="1381097"/>
    <lineage>
        <taxon>Bacteria</taxon>
        <taxon>Pseudomonadati</taxon>
        <taxon>Pseudomonadota</taxon>
        <taxon>Alphaproteobacteria</taxon>
        <taxon>Acetobacterales</taxon>
        <taxon>Acetobacteraceae</taxon>
        <taxon>Gluconobacter</taxon>
    </lineage>
</organism>
<dbReference type="InterPro" id="IPR006223">
    <property type="entry name" value="GcvT"/>
</dbReference>
<evidence type="ECO:0000313" key="9">
    <source>
        <dbReference type="EMBL" id="GAD26414.1"/>
    </source>
</evidence>
<dbReference type="EMBL" id="BASM01000016">
    <property type="protein sequence ID" value="GAD26414.1"/>
    <property type="molecule type" value="Genomic_DNA"/>
</dbReference>
<proteinExistence type="inferred from homology"/>
<comment type="similarity">
    <text evidence="1">Belongs to the GcvT family.</text>
</comment>
<keyword evidence="3" id="KW-0032">Aminotransferase</keyword>
<evidence type="ECO:0000256" key="5">
    <source>
        <dbReference type="ARBA" id="ARBA00031395"/>
    </source>
</evidence>
<dbReference type="NCBIfam" id="NF001567">
    <property type="entry name" value="PRK00389.1"/>
    <property type="match status" value="1"/>
</dbReference>
<dbReference type="InterPro" id="IPR013977">
    <property type="entry name" value="GcvT_C"/>
</dbReference>
<name>A0ABQ0IW41_GLUTH</name>
<dbReference type="Gene3D" id="3.30.70.1400">
    <property type="entry name" value="Aminomethyltransferase beta-barrel domains"/>
    <property type="match status" value="1"/>
</dbReference>
<protein>
    <recommendedName>
        <fullName evidence="2">aminomethyltransferase</fullName>
        <ecNumber evidence="2">2.1.2.10</ecNumber>
    </recommendedName>
    <alternativeName>
        <fullName evidence="5">Glycine cleavage system T protein</fullName>
    </alternativeName>
</protein>
<evidence type="ECO:0000256" key="2">
    <source>
        <dbReference type="ARBA" id="ARBA00012616"/>
    </source>
</evidence>
<dbReference type="Gene3D" id="3.30.1360.120">
    <property type="entry name" value="Probable tRNA modification gtpase trme, domain 1"/>
    <property type="match status" value="1"/>
</dbReference>
<comment type="catalytic activity">
    <reaction evidence="6">
        <text>N(6)-[(R)-S(8)-aminomethyldihydrolipoyl]-L-lysyl-[protein] + (6S)-5,6,7,8-tetrahydrofolate = N(6)-[(R)-dihydrolipoyl]-L-lysyl-[protein] + (6R)-5,10-methylene-5,6,7,8-tetrahydrofolate + NH4(+)</text>
        <dbReference type="Rhea" id="RHEA:16945"/>
        <dbReference type="Rhea" id="RHEA-COMP:10475"/>
        <dbReference type="Rhea" id="RHEA-COMP:10492"/>
        <dbReference type="ChEBI" id="CHEBI:15636"/>
        <dbReference type="ChEBI" id="CHEBI:28938"/>
        <dbReference type="ChEBI" id="CHEBI:57453"/>
        <dbReference type="ChEBI" id="CHEBI:83100"/>
        <dbReference type="ChEBI" id="CHEBI:83143"/>
        <dbReference type="EC" id="2.1.2.10"/>
    </reaction>
</comment>
<comment type="caution">
    <text evidence="9">The sequence shown here is derived from an EMBL/GenBank/DDBJ whole genome shotgun (WGS) entry which is preliminary data.</text>
</comment>
<dbReference type="PANTHER" id="PTHR43757">
    <property type="entry name" value="AMINOMETHYLTRANSFERASE"/>
    <property type="match status" value="1"/>
</dbReference>
<evidence type="ECO:0000256" key="6">
    <source>
        <dbReference type="ARBA" id="ARBA00047665"/>
    </source>
</evidence>
<dbReference type="Pfam" id="PF01571">
    <property type="entry name" value="GCV_T"/>
    <property type="match status" value="1"/>
</dbReference>